<dbReference type="EMBL" id="MN731368">
    <property type="protein sequence ID" value="QLH55569.1"/>
    <property type="molecule type" value="Genomic_DNA"/>
</dbReference>
<reference evidence="3" key="2">
    <citation type="journal article" date="2020" name="ACS Chem. Biol.">
        <title>Biosynthesis of cittilins, unusual ribosomally synthesized and post-translationally modified peptides from Myxococcus xanthus.</title>
        <authorList>
            <person name="Hug J.J."/>
            <person name="Dastbaz J."/>
            <person name="Adam S."/>
            <person name="Revermann O."/>
            <person name="Koehnke J."/>
            <person name="Krug D."/>
            <person name="Muller R."/>
        </authorList>
    </citation>
    <scope>NUCLEOTIDE SEQUENCE</scope>
    <source>
        <strain evidence="3">DK 1622</strain>
    </source>
</reference>
<dbReference type="EnsemblBacteria" id="ABF90178">
    <property type="protein sequence ID" value="ABF90178"/>
    <property type="gene ID" value="MXAN_0693"/>
</dbReference>
<evidence type="ECO:0000313" key="4">
    <source>
        <dbReference type="Proteomes" id="UP000002402"/>
    </source>
</evidence>
<organism evidence="2 4">
    <name type="scientific">Myxococcus xanthus (strain DK1622)</name>
    <dbReference type="NCBI Taxonomy" id="246197"/>
    <lineage>
        <taxon>Bacteria</taxon>
        <taxon>Pseudomonadati</taxon>
        <taxon>Myxococcota</taxon>
        <taxon>Myxococcia</taxon>
        <taxon>Myxococcales</taxon>
        <taxon>Cystobacterineae</taxon>
        <taxon>Myxococcaceae</taxon>
        <taxon>Myxococcus</taxon>
    </lineage>
</organism>
<name>Q1DEG2_MYXXD</name>
<dbReference type="Proteomes" id="UP000002402">
    <property type="component" value="Chromosome"/>
</dbReference>
<feature type="region of interest" description="Disordered" evidence="1">
    <location>
        <begin position="52"/>
        <end position="108"/>
    </location>
</feature>
<dbReference type="HOGENOM" id="CLU_1446224_0_0_7"/>
<proteinExistence type="predicted"/>
<dbReference type="EMBL" id="CP000113">
    <property type="protein sequence ID" value="ABF90178.1"/>
    <property type="molecule type" value="Genomic_DNA"/>
</dbReference>
<dbReference type="KEGG" id="mxa:MXAN_0693"/>
<feature type="compositionally biased region" description="Low complexity" evidence="1">
    <location>
        <begin position="81"/>
        <end position="93"/>
    </location>
</feature>
<evidence type="ECO:0000256" key="1">
    <source>
        <dbReference type="SAM" id="MobiDB-lite"/>
    </source>
</evidence>
<reference evidence="2 4" key="1">
    <citation type="journal article" date="2006" name="Proc. Natl. Acad. Sci. U.S.A.">
        <title>Evolution of sensory complexity recorded in a myxobacterial genome.</title>
        <authorList>
            <person name="Goldman B.S."/>
            <person name="Nierman W.C."/>
            <person name="Kaiser D."/>
            <person name="Slater S.C."/>
            <person name="Durkin A.S."/>
            <person name="Eisen J.A."/>
            <person name="Ronning C.M."/>
            <person name="Barbazuk W.B."/>
            <person name="Blanchard M."/>
            <person name="Field C."/>
            <person name="Halling C."/>
            <person name="Hinkle G."/>
            <person name="Iartchuk O."/>
            <person name="Kim H.S."/>
            <person name="Mackenzie C."/>
            <person name="Madupu R."/>
            <person name="Miller N."/>
            <person name="Shvartsbeyn A."/>
            <person name="Sullivan S.A."/>
            <person name="Vaudin M."/>
            <person name="Wiegand R."/>
            <person name="Kaplan H.B."/>
        </authorList>
    </citation>
    <scope>NUCLEOTIDE SEQUENCE [LARGE SCALE GENOMIC DNA]</scope>
    <source>
        <strain evidence="2">DK 1622</strain>
        <strain evidence="4">DK1622</strain>
    </source>
</reference>
<gene>
    <name evidence="2" type="ordered locus">MXAN_0693</name>
</gene>
<evidence type="ECO:0000313" key="2">
    <source>
        <dbReference type="EMBL" id="ABF90178.1"/>
    </source>
</evidence>
<feature type="region of interest" description="Disordered" evidence="1">
    <location>
        <begin position="1"/>
        <end position="38"/>
    </location>
</feature>
<accession>Q1DEG2</accession>
<feature type="compositionally biased region" description="Gly residues" evidence="1">
    <location>
        <begin position="56"/>
        <end position="73"/>
    </location>
</feature>
<dbReference type="AlphaFoldDB" id="Q1DEG2"/>
<sequence>MSIAFSRHIKTHPDKNKHPTVAMSGMTLPDAPNGERGPPAYRGLATGWRRAVPGTQGVGGGGGGGGSGVGGRASPGNSAAVPVNTRRVPPRRTSNSKDEGAPVRQTKRMSDGREICFVLMRTMTSFFWKGQNATGDDSVTTTALTSRTVLSSTTRLAPLACMETRSLEALVLAEFTVADLSREEFAA</sequence>
<evidence type="ECO:0000313" key="3">
    <source>
        <dbReference type="EMBL" id="QLH55569.1"/>
    </source>
</evidence>
<protein>
    <submittedName>
        <fullName evidence="2">Uncharacterized protein</fullName>
    </submittedName>
</protein>
<keyword evidence="4" id="KW-1185">Reference proteome</keyword>